<dbReference type="EMBL" id="GGEC01003867">
    <property type="protein sequence ID" value="MBW84350.1"/>
    <property type="molecule type" value="Transcribed_RNA"/>
</dbReference>
<evidence type="ECO:0000256" key="1">
    <source>
        <dbReference type="SAM" id="Phobius"/>
    </source>
</evidence>
<accession>A0A2P2ISZ1</accession>
<dbReference type="AlphaFoldDB" id="A0A2P2ISZ1"/>
<name>A0A2P2ISZ1_RHIMU</name>
<keyword evidence="1" id="KW-1133">Transmembrane helix</keyword>
<reference evidence="2" key="1">
    <citation type="submission" date="2018-02" db="EMBL/GenBank/DDBJ databases">
        <title>Rhizophora mucronata_Transcriptome.</title>
        <authorList>
            <person name="Meera S.P."/>
            <person name="Sreeshan A."/>
            <person name="Augustine A."/>
        </authorList>
    </citation>
    <scope>NUCLEOTIDE SEQUENCE</scope>
    <source>
        <tissue evidence="2">Leaf</tissue>
    </source>
</reference>
<keyword evidence="1" id="KW-0812">Transmembrane</keyword>
<proteinExistence type="predicted"/>
<dbReference type="EMBL" id="GGEC01003866">
    <property type="protein sequence ID" value="MBW84349.1"/>
    <property type="molecule type" value="Transcribed_RNA"/>
</dbReference>
<protein>
    <submittedName>
        <fullName evidence="2">Uncharacterized protein</fullName>
    </submittedName>
</protein>
<sequence length="37" mass="4744">MWNWELQFPIRVYLNSVFDIKLHFYSYFFFSFLIFAL</sequence>
<organism evidence="2">
    <name type="scientific">Rhizophora mucronata</name>
    <name type="common">Asiatic mangrove</name>
    <dbReference type="NCBI Taxonomy" id="61149"/>
    <lineage>
        <taxon>Eukaryota</taxon>
        <taxon>Viridiplantae</taxon>
        <taxon>Streptophyta</taxon>
        <taxon>Embryophyta</taxon>
        <taxon>Tracheophyta</taxon>
        <taxon>Spermatophyta</taxon>
        <taxon>Magnoliopsida</taxon>
        <taxon>eudicotyledons</taxon>
        <taxon>Gunneridae</taxon>
        <taxon>Pentapetalae</taxon>
        <taxon>rosids</taxon>
        <taxon>fabids</taxon>
        <taxon>Malpighiales</taxon>
        <taxon>Rhizophoraceae</taxon>
        <taxon>Rhizophora</taxon>
    </lineage>
</organism>
<evidence type="ECO:0000313" key="2">
    <source>
        <dbReference type="EMBL" id="MBW84349.1"/>
    </source>
</evidence>
<feature type="transmembrane region" description="Helical" evidence="1">
    <location>
        <begin position="20"/>
        <end position="36"/>
    </location>
</feature>
<keyword evidence="1" id="KW-0472">Membrane</keyword>